<comment type="caution">
    <text evidence="12">The sequence shown here is derived from an EMBL/GenBank/DDBJ whole genome shotgun (WGS) entry which is preliminary data.</text>
</comment>
<evidence type="ECO:0000259" key="10">
    <source>
        <dbReference type="PROSITE" id="PS50893"/>
    </source>
</evidence>
<feature type="transmembrane region" description="Helical" evidence="9">
    <location>
        <begin position="151"/>
        <end position="172"/>
    </location>
</feature>
<dbReference type="GO" id="GO:0016887">
    <property type="term" value="F:ATP hydrolysis activity"/>
    <property type="evidence" value="ECO:0007669"/>
    <property type="project" value="InterPro"/>
</dbReference>
<feature type="transmembrane region" description="Helical" evidence="9">
    <location>
        <begin position="262"/>
        <end position="286"/>
    </location>
</feature>
<dbReference type="InterPro" id="IPR027417">
    <property type="entry name" value="P-loop_NTPase"/>
</dbReference>
<feature type="transmembrane region" description="Helical" evidence="9">
    <location>
        <begin position="178"/>
        <end position="197"/>
    </location>
</feature>
<gene>
    <name evidence="12" type="ORF">BDK89_1193</name>
</gene>
<keyword evidence="6 12" id="KW-0067">ATP-binding</keyword>
<dbReference type="InterPro" id="IPR039421">
    <property type="entry name" value="Type_1_exporter"/>
</dbReference>
<feature type="domain" description="ABC transporter" evidence="10">
    <location>
        <begin position="352"/>
        <end position="586"/>
    </location>
</feature>
<accession>A0A4V3EIT2</accession>
<keyword evidence="7 9" id="KW-1133">Transmembrane helix</keyword>
<feature type="transmembrane region" description="Helical" evidence="9">
    <location>
        <begin position="75"/>
        <end position="97"/>
    </location>
</feature>
<sequence length="591" mass="63936">MSIDTDPTTKPPPGQVVRILADLHGHARRVIASFIGAGAVAGSFEALALVLFTAGALRATGNDAATDLGPLDLEISTSATLLAAAVAILCAGGLHAVQARMAADASLRVLEQARRRVSRAFLRADWSTQAEQRDGALYDSMFHLSQHASMAASFGSSVFNGLVIMLALLVAAIVISPVFTGVLIVSVIPIVVLLRPISGQARRRASENIAQTGHLSEDVASTDALAFELRAFGVTDRQLEQLDDVNHSTVHSMRRARFASRLAAYWFKDLALLMFIVVVGVINLIWDLSQPSAAAAILLVIRMLGYAQQGYNAYQNVVEAGPAVVELDRRLDELESAVDEHGGDPVSTIGSIEFDHVSYRYPNGRLALDDISFRIEPDRVLGVVGRSGAGKSTVAELLLRMRQPSAGRLLVDGVDANVLSIDDWHRLVTIVPQDPRIRRASIADNIVFLRDGFSRDDVERASRASHLHADIAQFEHGYDTELGSRNRGLSGGQRQRLAIARALISEPSLLVLDEPTSALDRHSERGLQQTLGELRGRVTMVVIAHRLSTLDLCDDLLVLDEGRVVAFGPRSEIVDTVDFFASLPANELDDR</sequence>
<protein>
    <submittedName>
        <fullName evidence="12">ATP-binding cassette subfamily B protein</fullName>
    </submittedName>
</protein>
<dbReference type="PROSITE" id="PS50893">
    <property type="entry name" value="ABC_TRANSPORTER_2"/>
    <property type="match status" value="1"/>
</dbReference>
<dbReference type="InterPro" id="IPR003593">
    <property type="entry name" value="AAA+_ATPase"/>
</dbReference>
<keyword evidence="13" id="KW-1185">Reference proteome</keyword>
<dbReference type="GO" id="GO:0005886">
    <property type="term" value="C:plasma membrane"/>
    <property type="evidence" value="ECO:0007669"/>
    <property type="project" value="UniProtKB-SubCell"/>
</dbReference>
<keyword evidence="4 9" id="KW-0812">Transmembrane</keyword>
<proteinExistence type="predicted"/>
<evidence type="ECO:0000256" key="8">
    <source>
        <dbReference type="ARBA" id="ARBA00023136"/>
    </source>
</evidence>
<evidence type="ECO:0000256" key="3">
    <source>
        <dbReference type="ARBA" id="ARBA00022475"/>
    </source>
</evidence>
<dbReference type="PROSITE" id="PS00211">
    <property type="entry name" value="ABC_TRANSPORTER_1"/>
    <property type="match status" value="1"/>
</dbReference>
<dbReference type="InterPro" id="IPR036640">
    <property type="entry name" value="ABC1_TM_sf"/>
</dbReference>
<evidence type="ECO:0000256" key="9">
    <source>
        <dbReference type="SAM" id="Phobius"/>
    </source>
</evidence>
<dbReference type="GO" id="GO:0005524">
    <property type="term" value="F:ATP binding"/>
    <property type="evidence" value="ECO:0007669"/>
    <property type="project" value="UniProtKB-KW"/>
</dbReference>
<dbReference type="InterPro" id="IPR017871">
    <property type="entry name" value="ABC_transporter-like_CS"/>
</dbReference>
<dbReference type="PANTHER" id="PTHR24221:SF654">
    <property type="entry name" value="ATP-BINDING CASSETTE SUB-FAMILY B MEMBER 6"/>
    <property type="match status" value="1"/>
</dbReference>
<dbReference type="Proteomes" id="UP000294558">
    <property type="component" value="Unassembled WGS sequence"/>
</dbReference>
<dbReference type="InterPro" id="IPR011527">
    <property type="entry name" value="ABC1_TM_dom"/>
</dbReference>
<dbReference type="PROSITE" id="PS50929">
    <property type="entry name" value="ABC_TM1F"/>
    <property type="match status" value="1"/>
</dbReference>
<dbReference type="InterPro" id="IPR003439">
    <property type="entry name" value="ABC_transporter-like_ATP-bd"/>
</dbReference>
<dbReference type="GO" id="GO:0034040">
    <property type="term" value="F:ATPase-coupled lipid transmembrane transporter activity"/>
    <property type="evidence" value="ECO:0007669"/>
    <property type="project" value="TreeGrafter"/>
</dbReference>
<evidence type="ECO:0000256" key="7">
    <source>
        <dbReference type="ARBA" id="ARBA00022989"/>
    </source>
</evidence>
<keyword evidence="2" id="KW-0813">Transport</keyword>
<dbReference type="SUPFAM" id="SSF52540">
    <property type="entry name" value="P-loop containing nucleoside triphosphate hydrolases"/>
    <property type="match status" value="1"/>
</dbReference>
<dbReference type="SUPFAM" id="SSF90123">
    <property type="entry name" value="ABC transporter transmembrane region"/>
    <property type="match status" value="1"/>
</dbReference>
<evidence type="ECO:0000256" key="4">
    <source>
        <dbReference type="ARBA" id="ARBA00022692"/>
    </source>
</evidence>
<dbReference type="PANTHER" id="PTHR24221">
    <property type="entry name" value="ATP-BINDING CASSETTE SUB-FAMILY B"/>
    <property type="match status" value="1"/>
</dbReference>
<dbReference type="EMBL" id="SOAU01000001">
    <property type="protein sequence ID" value="TDT15618.1"/>
    <property type="molecule type" value="Genomic_DNA"/>
</dbReference>
<evidence type="ECO:0000256" key="1">
    <source>
        <dbReference type="ARBA" id="ARBA00004651"/>
    </source>
</evidence>
<keyword evidence="3" id="KW-1003">Cell membrane</keyword>
<dbReference type="Pfam" id="PF00005">
    <property type="entry name" value="ABC_tran"/>
    <property type="match status" value="1"/>
</dbReference>
<evidence type="ECO:0000313" key="13">
    <source>
        <dbReference type="Proteomes" id="UP000294558"/>
    </source>
</evidence>
<evidence type="ECO:0000256" key="6">
    <source>
        <dbReference type="ARBA" id="ARBA00022840"/>
    </source>
</evidence>
<evidence type="ECO:0000256" key="5">
    <source>
        <dbReference type="ARBA" id="ARBA00022741"/>
    </source>
</evidence>
<feature type="domain" description="ABC transmembrane type-1" evidence="11">
    <location>
        <begin position="81"/>
        <end position="319"/>
    </location>
</feature>
<dbReference type="OrthoDB" id="9806127at2"/>
<dbReference type="Gene3D" id="3.40.50.300">
    <property type="entry name" value="P-loop containing nucleotide triphosphate hydrolases"/>
    <property type="match status" value="1"/>
</dbReference>
<dbReference type="RefSeq" id="WP_133868056.1">
    <property type="nucleotide sequence ID" value="NZ_SOAU01000001.1"/>
</dbReference>
<organism evidence="12 13">
    <name type="scientific">Ilumatobacter fluminis</name>
    <dbReference type="NCBI Taxonomy" id="467091"/>
    <lineage>
        <taxon>Bacteria</taxon>
        <taxon>Bacillati</taxon>
        <taxon>Actinomycetota</taxon>
        <taxon>Acidimicrobiia</taxon>
        <taxon>Acidimicrobiales</taxon>
        <taxon>Ilumatobacteraceae</taxon>
        <taxon>Ilumatobacter</taxon>
    </lineage>
</organism>
<reference evidence="12 13" key="1">
    <citation type="submission" date="2019-03" db="EMBL/GenBank/DDBJ databases">
        <title>Sequencing the genomes of 1000 actinobacteria strains.</title>
        <authorList>
            <person name="Klenk H.-P."/>
        </authorList>
    </citation>
    <scope>NUCLEOTIDE SEQUENCE [LARGE SCALE GENOMIC DNA]</scope>
    <source>
        <strain evidence="12 13">DSM 18936</strain>
    </source>
</reference>
<dbReference type="AlphaFoldDB" id="A0A4V3EIT2"/>
<dbReference type="GO" id="GO:0140359">
    <property type="term" value="F:ABC-type transporter activity"/>
    <property type="evidence" value="ECO:0007669"/>
    <property type="project" value="InterPro"/>
</dbReference>
<dbReference type="FunFam" id="3.40.50.300:FF:000299">
    <property type="entry name" value="ABC transporter ATP-binding protein/permease"/>
    <property type="match status" value="1"/>
</dbReference>
<evidence type="ECO:0000259" key="11">
    <source>
        <dbReference type="PROSITE" id="PS50929"/>
    </source>
</evidence>
<evidence type="ECO:0000256" key="2">
    <source>
        <dbReference type="ARBA" id="ARBA00022448"/>
    </source>
</evidence>
<keyword evidence="8 9" id="KW-0472">Membrane</keyword>
<feature type="transmembrane region" description="Helical" evidence="9">
    <location>
        <begin position="30"/>
        <end position="55"/>
    </location>
</feature>
<comment type="subcellular location">
    <subcellularLocation>
        <location evidence="1">Cell membrane</location>
        <topology evidence="1">Multi-pass membrane protein</topology>
    </subcellularLocation>
</comment>
<keyword evidence="5" id="KW-0547">Nucleotide-binding</keyword>
<evidence type="ECO:0000313" key="12">
    <source>
        <dbReference type="EMBL" id="TDT15618.1"/>
    </source>
</evidence>
<dbReference type="Gene3D" id="1.20.1560.10">
    <property type="entry name" value="ABC transporter type 1, transmembrane domain"/>
    <property type="match status" value="1"/>
</dbReference>
<dbReference type="SMART" id="SM00382">
    <property type="entry name" value="AAA"/>
    <property type="match status" value="1"/>
</dbReference>
<name>A0A4V3EIT2_9ACTN</name>